<evidence type="ECO:0000256" key="4">
    <source>
        <dbReference type="ARBA" id="ARBA00022737"/>
    </source>
</evidence>
<dbReference type="Pfam" id="PF00041">
    <property type="entry name" value="fn3"/>
    <property type="match status" value="1"/>
</dbReference>
<feature type="chain" id="PRO_5046730299" evidence="9">
    <location>
        <begin position="26"/>
        <end position="1066"/>
    </location>
</feature>
<dbReference type="Pfam" id="PF00194">
    <property type="entry name" value="Carb_anhydrase"/>
    <property type="match status" value="1"/>
</dbReference>
<feature type="transmembrane region" description="Helical" evidence="8">
    <location>
        <begin position="948"/>
        <end position="975"/>
    </location>
</feature>
<dbReference type="GeneTree" id="ENSGT00940000155529"/>
<feature type="compositionally biased region" description="Basic and acidic residues" evidence="7">
    <location>
        <begin position="605"/>
        <end position="670"/>
    </location>
</feature>
<gene>
    <name evidence="12" type="primary">PTPRZ1</name>
</gene>
<feature type="domain" description="Alpha-carbonic anhydrase" evidence="11">
    <location>
        <begin position="38"/>
        <end position="302"/>
    </location>
</feature>
<dbReference type="InterPro" id="IPR003961">
    <property type="entry name" value="FN3_dom"/>
</dbReference>
<protein>
    <submittedName>
        <fullName evidence="12">Protein tyrosine phosphatase receptor type Z1</fullName>
    </submittedName>
</protein>
<sequence length="1066" mass="115260">MEPRRGARLALALILICHSMDQTSSYGYRNQRKFSEDIDWSYAGTLNQDNWVKKYPSCSSARQSPLDLEEDLAQVRLEYQDLRFEGWTTPTSDRTTAKNDGKTVAVTLGGDFFVSGGGLGSRFRAARLTFHWGRCNASSEGSEHSLDGVKAPLEMQIYCYEDDLFDSLDHALKEGGRITAIAVLFQISVEDNENYEAIINAVNAVSRYGKSGEVEAFSPQALLPNSTQRFFIYNGSLTTPPCSETVQWIVLKEPASISDAQLEVFCEVMTMQQAGYVMLMDYLQNNFREQPPRFTGQVYSSYTGSEELSTPECSSEPEKVLAVAQNRSSLLVMWERPRSVYDGAIDRYAVRYRPAGNPASPTIEYLTDGDQDVGAILQDLLANTSYSLEVVAVCTGGLLGRLSDQLTVTMPTYDPVDSLDSAWDDVNEGDYDPDPVQEEEEEEEEEENDVVLVGQEKEVVEEEVEEEVGKEVEAGSPVSTDPSRTPDLLPLLPDPRTTIQGTPTQGTSTKSTPTQGTSTQGTPTLAHPTRGPVGAVSSTTAGLRRSTSSPPAGGTAGPGDRGREQEEYSGIPPIHNNTHASTETQNTTDTHRSTDTHNTTNTHTSTDRHNTTDTHTSSESHNTTDIHTSTDRHHNKETHTSTDTHNITDTHTSTDRHNTMEAHNTKDTHTTTDTYNNISNINTPNSTSTLNNTHVHAPSPGAYDGNRGDEEAIANSNATATGSERSEVSLIHPQSRGVSEKPQLRTTTPSMHFTGIPSYTTATDDFDWSPTSVRHPSPSPSPSPISSPTPEGGAWGGVASGSAQQEEDFSASGESVLPVSPRITSSSTPPPPAAETTPPTAETPPPDDERSSAFYFEAESGSAAVATETGGMAYMGTTLSPSPSSSWRRRAGEEQSGSGDTSSDFSIPEHTERDLLLEEEGGEEEELVEDASNSSHESRVGAVGLTEAAAVVPLAVVSVLTGLGLMVLMGILVYWRNCFQTASFYIEDSSSPRVITQTAFNTDHEAVPVKEFVRHVAEMHQSHGFSREFEVLGVASPHGGVETVGTLGTVGTVGKCLALPLKNQCA</sequence>
<dbReference type="AlphaFoldDB" id="A0A8C5CTQ2"/>
<dbReference type="InterPro" id="IPR023561">
    <property type="entry name" value="Carbonic_anhydrase_a-class"/>
</dbReference>
<keyword evidence="5 8" id="KW-1133">Transmembrane helix</keyword>
<dbReference type="PROSITE" id="PS51144">
    <property type="entry name" value="ALPHA_CA_2"/>
    <property type="match status" value="1"/>
</dbReference>
<evidence type="ECO:0000256" key="6">
    <source>
        <dbReference type="ARBA" id="ARBA00023180"/>
    </source>
</evidence>
<dbReference type="SMART" id="SM00060">
    <property type="entry name" value="FN3"/>
    <property type="match status" value="1"/>
</dbReference>
<dbReference type="InterPro" id="IPR036116">
    <property type="entry name" value="FN3_sf"/>
</dbReference>
<keyword evidence="8" id="KW-0472">Membrane</keyword>
<feature type="signal peptide" evidence="9">
    <location>
        <begin position="1"/>
        <end position="25"/>
    </location>
</feature>
<keyword evidence="6" id="KW-0325">Glycoprotein</keyword>
<dbReference type="GO" id="GO:0004089">
    <property type="term" value="F:carbonate dehydratase activity"/>
    <property type="evidence" value="ECO:0007669"/>
    <property type="project" value="InterPro"/>
</dbReference>
<dbReference type="GO" id="GO:0008270">
    <property type="term" value="F:zinc ion binding"/>
    <property type="evidence" value="ECO:0007669"/>
    <property type="project" value="InterPro"/>
</dbReference>
<dbReference type="InterPro" id="IPR001148">
    <property type="entry name" value="CA_dom"/>
</dbReference>
<dbReference type="InterPro" id="IPR013783">
    <property type="entry name" value="Ig-like_fold"/>
</dbReference>
<proteinExistence type="inferred from homology"/>
<keyword evidence="13" id="KW-1185">Reference proteome</keyword>
<dbReference type="InterPro" id="IPR041887">
    <property type="entry name" value="Alpha_CARP_receptor-type"/>
</dbReference>
<feature type="compositionally biased region" description="Pro residues" evidence="7">
    <location>
        <begin position="777"/>
        <end position="787"/>
    </location>
</feature>
<accession>A0A8C5CTQ2</accession>
<feature type="compositionally biased region" description="Polar residues" evidence="7">
    <location>
        <begin position="744"/>
        <end position="763"/>
    </location>
</feature>
<evidence type="ECO:0000313" key="13">
    <source>
        <dbReference type="Proteomes" id="UP000694546"/>
    </source>
</evidence>
<keyword evidence="4" id="KW-0677">Repeat</keyword>
<dbReference type="CDD" id="cd00063">
    <property type="entry name" value="FN3"/>
    <property type="match status" value="1"/>
</dbReference>
<dbReference type="Gene3D" id="2.60.40.10">
    <property type="entry name" value="Immunoglobulins"/>
    <property type="match status" value="1"/>
</dbReference>
<dbReference type="InterPro" id="IPR036398">
    <property type="entry name" value="CA_dom_sf"/>
</dbReference>
<comment type="similarity">
    <text evidence="2">Belongs to the alpha-carbonic anhydrase family.</text>
</comment>
<evidence type="ECO:0000256" key="8">
    <source>
        <dbReference type="SAM" id="Phobius"/>
    </source>
</evidence>
<dbReference type="CDD" id="cd03122">
    <property type="entry name" value="alpha_CARP_receptor_like"/>
    <property type="match status" value="1"/>
</dbReference>
<feature type="compositionally biased region" description="Low complexity" evidence="7">
    <location>
        <begin position="671"/>
        <end position="693"/>
    </location>
</feature>
<name>A0A8C5CTQ2_GADMO</name>
<keyword evidence="3 8" id="KW-0812">Transmembrane</keyword>
<dbReference type="SUPFAM" id="SSF51069">
    <property type="entry name" value="Carbonic anhydrase"/>
    <property type="match status" value="1"/>
</dbReference>
<dbReference type="Proteomes" id="UP000694546">
    <property type="component" value="Chromosome 9"/>
</dbReference>
<evidence type="ECO:0000259" key="10">
    <source>
        <dbReference type="PROSITE" id="PS50853"/>
    </source>
</evidence>
<dbReference type="SUPFAM" id="SSF49265">
    <property type="entry name" value="Fibronectin type III"/>
    <property type="match status" value="1"/>
</dbReference>
<evidence type="ECO:0000256" key="5">
    <source>
        <dbReference type="ARBA" id="ARBA00022989"/>
    </source>
</evidence>
<evidence type="ECO:0000256" key="3">
    <source>
        <dbReference type="ARBA" id="ARBA00022692"/>
    </source>
</evidence>
<dbReference type="Ensembl" id="ENSGMOT00000035289.1">
    <property type="protein sequence ID" value="ENSGMOP00000062988.1"/>
    <property type="gene ID" value="ENSGMOG00000010806.2"/>
</dbReference>
<feature type="compositionally biased region" description="Polar residues" evidence="7">
    <location>
        <begin position="895"/>
        <end position="905"/>
    </location>
</feature>
<feature type="compositionally biased region" description="Basic and acidic residues" evidence="7">
    <location>
        <begin position="907"/>
        <end position="916"/>
    </location>
</feature>
<dbReference type="PROSITE" id="PS50853">
    <property type="entry name" value="FN3"/>
    <property type="match status" value="1"/>
</dbReference>
<evidence type="ECO:0000256" key="7">
    <source>
        <dbReference type="SAM" id="MobiDB-lite"/>
    </source>
</evidence>
<organism evidence="12 13">
    <name type="scientific">Gadus morhua</name>
    <name type="common">Atlantic cod</name>
    <dbReference type="NCBI Taxonomy" id="8049"/>
    <lineage>
        <taxon>Eukaryota</taxon>
        <taxon>Metazoa</taxon>
        <taxon>Chordata</taxon>
        <taxon>Craniata</taxon>
        <taxon>Vertebrata</taxon>
        <taxon>Euteleostomi</taxon>
        <taxon>Actinopterygii</taxon>
        <taxon>Neopterygii</taxon>
        <taxon>Teleostei</taxon>
        <taxon>Neoteleostei</taxon>
        <taxon>Acanthomorphata</taxon>
        <taxon>Zeiogadaria</taxon>
        <taxon>Gadariae</taxon>
        <taxon>Gadiformes</taxon>
        <taxon>Gadoidei</taxon>
        <taxon>Gadidae</taxon>
        <taxon>Gadus</taxon>
    </lineage>
</organism>
<dbReference type="SMART" id="SM01057">
    <property type="entry name" value="Carb_anhydrase"/>
    <property type="match status" value="1"/>
</dbReference>
<feature type="compositionally biased region" description="Acidic residues" evidence="7">
    <location>
        <begin position="917"/>
        <end position="929"/>
    </location>
</feature>
<evidence type="ECO:0000259" key="11">
    <source>
        <dbReference type="PROSITE" id="PS51144"/>
    </source>
</evidence>
<evidence type="ECO:0000256" key="9">
    <source>
        <dbReference type="SAM" id="SignalP"/>
    </source>
</evidence>
<reference evidence="12" key="1">
    <citation type="submission" date="2025-08" db="UniProtKB">
        <authorList>
            <consortium name="Ensembl"/>
        </authorList>
    </citation>
    <scope>IDENTIFICATION</scope>
</reference>
<feature type="compositionally biased region" description="Low complexity" evidence="7">
    <location>
        <begin position="480"/>
        <end position="524"/>
    </location>
</feature>
<feature type="compositionally biased region" description="Polar residues" evidence="7">
    <location>
        <begin position="575"/>
        <end position="585"/>
    </location>
</feature>
<evidence type="ECO:0000313" key="12">
    <source>
        <dbReference type="Ensembl" id="ENSGMOP00000062988.1"/>
    </source>
</evidence>
<feature type="domain" description="Fibronectin type-III" evidence="10">
    <location>
        <begin position="316"/>
        <end position="415"/>
    </location>
</feature>
<dbReference type="GO" id="GO:0005886">
    <property type="term" value="C:plasma membrane"/>
    <property type="evidence" value="ECO:0007669"/>
    <property type="project" value="TreeGrafter"/>
</dbReference>
<evidence type="ECO:0000256" key="2">
    <source>
        <dbReference type="ARBA" id="ARBA00010718"/>
    </source>
</evidence>
<evidence type="ECO:0000256" key="1">
    <source>
        <dbReference type="ARBA" id="ARBA00004479"/>
    </source>
</evidence>
<reference evidence="12" key="2">
    <citation type="submission" date="2025-09" db="UniProtKB">
        <authorList>
            <consortium name="Ensembl"/>
        </authorList>
    </citation>
    <scope>IDENTIFICATION</scope>
</reference>
<dbReference type="PANTHER" id="PTHR18952:SF84">
    <property type="entry name" value="CARBONIC ANHYDRASE 14"/>
    <property type="match status" value="1"/>
</dbReference>
<dbReference type="Gene3D" id="3.10.200.10">
    <property type="entry name" value="Alpha carbonic anhydrase"/>
    <property type="match status" value="1"/>
</dbReference>
<keyword evidence="9" id="KW-0732">Signal</keyword>
<feature type="region of interest" description="Disordered" evidence="7">
    <location>
        <begin position="717"/>
        <end position="851"/>
    </location>
</feature>
<feature type="region of interest" description="Disordered" evidence="7">
    <location>
        <begin position="873"/>
        <end position="939"/>
    </location>
</feature>
<dbReference type="PANTHER" id="PTHR18952">
    <property type="entry name" value="CARBONIC ANHYDRASE"/>
    <property type="match status" value="1"/>
</dbReference>
<feature type="compositionally biased region" description="Acidic residues" evidence="7">
    <location>
        <begin position="422"/>
        <end position="449"/>
    </location>
</feature>
<comment type="subcellular location">
    <subcellularLocation>
        <location evidence="1">Membrane</location>
        <topology evidence="1">Single-pass type I membrane protein</topology>
    </subcellularLocation>
</comment>
<feature type="region of interest" description="Disordered" evidence="7">
    <location>
        <begin position="418"/>
        <end position="694"/>
    </location>
</feature>